<protein>
    <submittedName>
        <fullName evidence="2">Membrane protein</fullName>
    </submittedName>
</protein>
<gene>
    <name evidence="2" type="ORF">CV83915_04598</name>
</gene>
<feature type="transmembrane region" description="Helical" evidence="1">
    <location>
        <begin position="12"/>
        <end position="38"/>
    </location>
</feature>
<dbReference type="Proteomes" id="UP000236551">
    <property type="component" value="Chromosome"/>
</dbReference>
<sequence>MTCSTSLSGKNRIVLIAGILMIATTLRVTFTGAAPYWIRFVPLTR</sequence>
<dbReference type="EMBL" id="CP024978">
    <property type="protein sequence ID" value="ATZ34864.1"/>
    <property type="molecule type" value="Genomic_DNA"/>
</dbReference>
<evidence type="ECO:0000256" key="1">
    <source>
        <dbReference type="SAM" id="Phobius"/>
    </source>
</evidence>
<dbReference type="AlphaFoldDB" id="A0A2H4TZ70"/>
<proteinExistence type="predicted"/>
<keyword evidence="1" id="KW-1133">Transmembrane helix</keyword>
<keyword evidence="1" id="KW-0472">Membrane</keyword>
<accession>A0A2H4TZ70</accession>
<keyword evidence="1" id="KW-0812">Transmembrane</keyword>
<reference evidence="2 3" key="1">
    <citation type="submission" date="2017-11" db="EMBL/GenBank/DDBJ databases">
        <title>Escherichia coli CV839-15 Genome sequencing and assembly.</title>
        <authorList>
            <person name="Li Z."/>
            <person name="Song N."/>
            <person name="Li W."/>
            <person name="Philip H.R."/>
            <person name="Bu Z."/>
            <person name="Siguo L."/>
        </authorList>
    </citation>
    <scope>NUCLEOTIDE SEQUENCE [LARGE SCALE GENOMIC DNA]</scope>
    <source>
        <strain evidence="2 3">CV839-15</strain>
    </source>
</reference>
<organism evidence="2 3">
    <name type="scientific">Escherichia coli</name>
    <dbReference type="NCBI Taxonomy" id="562"/>
    <lineage>
        <taxon>Bacteria</taxon>
        <taxon>Pseudomonadati</taxon>
        <taxon>Pseudomonadota</taxon>
        <taxon>Gammaproteobacteria</taxon>
        <taxon>Enterobacterales</taxon>
        <taxon>Enterobacteriaceae</taxon>
        <taxon>Escherichia</taxon>
    </lineage>
</organism>
<evidence type="ECO:0000313" key="2">
    <source>
        <dbReference type="EMBL" id="ATZ34864.1"/>
    </source>
</evidence>
<name>A0A2H4TZ70_ECOLX</name>
<evidence type="ECO:0000313" key="3">
    <source>
        <dbReference type="Proteomes" id="UP000236551"/>
    </source>
</evidence>